<dbReference type="Proteomes" id="UP000308600">
    <property type="component" value="Unassembled WGS sequence"/>
</dbReference>
<gene>
    <name evidence="1" type="ORF">BDN72DRAFT_863689</name>
</gene>
<evidence type="ECO:0000313" key="1">
    <source>
        <dbReference type="EMBL" id="TFK61322.1"/>
    </source>
</evidence>
<accession>A0ACD3A6J6</accession>
<protein>
    <submittedName>
        <fullName evidence="1">Uncharacterized protein</fullName>
    </submittedName>
</protein>
<proteinExistence type="predicted"/>
<evidence type="ECO:0000313" key="2">
    <source>
        <dbReference type="Proteomes" id="UP000308600"/>
    </source>
</evidence>
<keyword evidence="2" id="KW-1185">Reference proteome</keyword>
<name>A0ACD3A6J6_9AGAR</name>
<reference evidence="1 2" key="1">
    <citation type="journal article" date="2019" name="Nat. Ecol. Evol.">
        <title>Megaphylogeny resolves global patterns of mushroom evolution.</title>
        <authorList>
            <person name="Varga T."/>
            <person name="Krizsan K."/>
            <person name="Foldi C."/>
            <person name="Dima B."/>
            <person name="Sanchez-Garcia M."/>
            <person name="Sanchez-Ramirez S."/>
            <person name="Szollosi G.J."/>
            <person name="Szarkandi J.G."/>
            <person name="Papp V."/>
            <person name="Albert L."/>
            <person name="Andreopoulos W."/>
            <person name="Angelini C."/>
            <person name="Antonin V."/>
            <person name="Barry K.W."/>
            <person name="Bougher N.L."/>
            <person name="Buchanan P."/>
            <person name="Buyck B."/>
            <person name="Bense V."/>
            <person name="Catcheside P."/>
            <person name="Chovatia M."/>
            <person name="Cooper J."/>
            <person name="Damon W."/>
            <person name="Desjardin D."/>
            <person name="Finy P."/>
            <person name="Geml J."/>
            <person name="Haridas S."/>
            <person name="Hughes K."/>
            <person name="Justo A."/>
            <person name="Karasinski D."/>
            <person name="Kautmanova I."/>
            <person name="Kiss B."/>
            <person name="Kocsube S."/>
            <person name="Kotiranta H."/>
            <person name="LaButti K.M."/>
            <person name="Lechner B.E."/>
            <person name="Liimatainen K."/>
            <person name="Lipzen A."/>
            <person name="Lukacs Z."/>
            <person name="Mihaltcheva S."/>
            <person name="Morgado L.N."/>
            <person name="Niskanen T."/>
            <person name="Noordeloos M.E."/>
            <person name="Ohm R.A."/>
            <person name="Ortiz-Santana B."/>
            <person name="Ovrebo C."/>
            <person name="Racz N."/>
            <person name="Riley R."/>
            <person name="Savchenko A."/>
            <person name="Shiryaev A."/>
            <person name="Soop K."/>
            <person name="Spirin V."/>
            <person name="Szebenyi C."/>
            <person name="Tomsovsky M."/>
            <person name="Tulloss R.E."/>
            <person name="Uehling J."/>
            <person name="Grigoriev I.V."/>
            <person name="Vagvolgyi C."/>
            <person name="Papp T."/>
            <person name="Martin F.M."/>
            <person name="Miettinen O."/>
            <person name="Hibbett D.S."/>
            <person name="Nagy L.G."/>
        </authorList>
    </citation>
    <scope>NUCLEOTIDE SEQUENCE [LARGE SCALE GENOMIC DNA]</scope>
    <source>
        <strain evidence="1 2">NL-1719</strain>
    </source>
</reference>
<dbReference type="EMBL" id="ML208671">
    <property type="protein sequence ID" value="TFK61322.1"/>
    <property type="molecule type" value="Genomic_DNA"/>
</dbReference>
<sequence length="199" mass="22746">MILDCSSQSFLHQITWTGDEQDLRLVDMVTKKTQYFSAVGVVRWIDLNCNRGGLGRSESSDEDFQQGGDQERSPWYTLSLMVPEGGSVREEYHTVVAHLKELEKTKVGRRKTKGVVRIDGLGGFVLRFEKPVFHLTAIKDEFFGEDIIRVWNKRGFRVPDDQIDEELENALVKVTFTMTKTVGICRDFVVAEPCRVDIL</sequence>
<organism evidence="1 2">
    <name type="scientific">Pluteus cervinus</name>
    <dbReference type="NCBI Taxonomy" id="181527"/>
    <lineage>
        <taxon>Eukaryota</taxon>
        <taxon>Fungi</taxon>
        <taxon>Dikarya</taxon>
        <taxon>Basidiomycota</taxon>
        <taxon>Agaricomycotina</taxon>
        <taxon>Agaricomycetes</taxon>
        <taxon>Agaricomycetidae</taxon>
        <taxon>Agaricales</taxon>
        <taxon>Pluteineae</taxon>
        <taxon>Pluteaceae</taxon>
        <taxon>Pluteus</taxon>
    </lineage>
</organism>